<name>A0A364NMW1_9GAMM</name>
<dbReference type="Proteomes" id="UP000250744">
    <property type="component" value="Unassembled WGS sequence"/>
</dbReference>
<keyword evidence="3" id="KW-1185">Reference proteome</keyword>
<dbReference type="EMBL" id="QKRX01000005">
    <property type="protein sequence ID" value="RAU18330.1"/>
    <property type="molecule type" value="Genomic_DNA"/>
</dbReference>
<dbReference type="AlphaFoldDB" id="A0A364NMW1"/>
<dbReference type="InterPro" id="IPR025178">
    <property type="entry name" value="Lnb_N"/>
</dbReference>
<gene>
    <name evidence="2" type="ORF">DN062_08860</name>
</gene>
<evidence type="ECO:0000259" key="1">
    <source>
        <dbReference type="Pfam" id="PF13387"/>
    </source>
</evidence>
<evidence type="ECO:0000313" key="2">
    <source>
        <dbReference type="EMBL" id="RAU18330.1"/>
    </source>
</evidence>
<dbReference type="Pfam" id="PF13387">
    <property type="entry name" value="Lnb_N"/>
    <property type="match status" value="1"/>
</dbReference>
<evidence type="ECO:0000313" key="3">
    <source>
        <dbReference type="Proteomes" id="UP000250744"/>
    </source>
</evidence>
<dbReference type="OrthoDB" id="274718at2"/>
<dbReference type="RefSeq" id="WP_112158971.1">
    <property type="nucleotide sequence ID" value="NZ_QKRX01000005.1"/>
</dbReference>
<reference evidence="2 3" key="1">
    <citation type="submission" date="2018-06" db="EMBL/GenBank/DDBJ databases">
        <title>Nitrincola tibetense sp. nov., isolated from Lake XuguoCo on Tibetan Plateau.</title>
        <authorList>
            <person name="Xing P."/>
        </authorList>
    </citation>
    <scope>NUCLEOTIDE SEQUENCE [LARGE SCALE GENOMIC DNA]</scope>
    <source>
        <strain evidence="3">xg18</strain>
    </source>
</reference>
<organism evidence="2 3">
    <name type="scientific">Nitrincola tibetensis</name>
    <dbReference type="NCBI Taxonomy" id="2219697"/>
    <lineage>
        <taxon>Bacteria</taxon>
        <taxon>Pseudomonadati</taxon>
        <taxon>Pseudomonadota</taxon>
        <taxon>Gammaproteobacteria</taxon>
        <taxon>Oceanospirillales</taxon>
        <taxon>Oceanospirillaceae</taxon>
        <taxon>Nitrincola</taxon>
    </lineage>
</organism>
<sequence length="272" mass="31930">MARTIKWLFVLIPIMLIAWLGFQQPTHEGNWHPLQTRLPSVELHDTRYAISNIRDFRYDASGAPVDTAYVNGSYDLKHLQRVWLGLSHFAEYGMAHAFLSFEFWNPEADTEPQFLVVSIEARLRPDQGYSPLKGLFQQYHRMVVLGTEEDVIGLRSHVRQEQVYLYELTLPKEQQHYLFHGIMMEVLDLETRPAFYNTVMHNCVTRLLQHDPDYRVWRHLLDYRILLPGYGDAFAQEKGWIRQDKSLEDMRTSGKVSSDVPPSIDLFSFMIR</sequence>
<accession>A0A364NMW1</accession>
<protein>
    <recommendedName>
        <fullName evidence="1">Lnb N-terminal periplasmic domain-containing protein</fullName>
    </recommendedName>
</protein>
<proteinExistence type="predicted"/>
<feature type="domain" description="Lnb N-terminal periplasmic" evidence="1">
    <location>
        <begin position="69"/>
        <end position="210"/>
    </location>
</feature>
<comment type="caution">
    <text evidence="2">The sequence shown here is derived from an EMBL/GenBank/DDBJ whole genome shotgun (WGS) entry which is preliminary data.</text>
</comment>